<dbReference type="PANTHER" id="PTHR23322:SF1">
    <property type="entry name" value="FAS-ASSOCIATED FACTOR 2"/>
    <property type="match status" value="1"/>
</dbReference>
<feature type="compositionally biased region" description="Polar residues" evidence="1">
    <location>
        <begin position="370"/>
        <end position="379"/>
    </location>
</feature>
<feature type="chain" id="PRO_5044804579" description="UBX domain-containing protein" evidence="2">
    <location>
        <begin position="20"/>
        <end position="641"/>
    </location>
</feature>
<feature type="region of interest" description="Disordered" evidence="1">
    <location>
        <begin position="197"/>
        <end position="229"/>
    </location>
</feature>
<keyword evidence="4" id="KW-1185">Reference proteome</keyword>
<reference evidence="3 4" key="1">
    <citation type="journal article" date="2020" name="G3 (Bethesda)">
        <title>Improved Reference Genome for Cyclotella cryptica CCMP332, a Model for Cell Wall Morphogenesis, Salinity Adaptation, and Lipid Production in Diatoms (Bacillariophyta).</title>
        <authorList>
            <person name="Roberts W.R."/>
            <person name="Downey K.M."/>
            <person name="Ruck E.C."/>
            <person name="Traller J.C."/>
            <person name="Alverson A.J."/>
        </authorList>
    </citation>
    <scope>NUCLEOTIDE SEQUENCE [LARGE SCALE GENOMIC DNA]</scope>
    <source>
        <strain evidence="3 4">CCMP332</strain>
    </source>
</reference>
<feature type="region of interest" description="Disordered" evidence="1">
    <location>
        <begin position="57"/>
        <end position="86"/>
    </location>
</feature>
<dbReference type="InterPro" id="IPR050730">
    <property type="entry name" value="UBX_domain-protein"/>
</dbReference>
<feature type="region of interest" description="Disordered" evidence="1">
    <location>
        <begin position="472"/>
        <end position="493"/>
    </location>
</feature>
<dbReference type="SUPFAM" id="SSF54236">
    <property type="entry name" value="Ubiquitin-like"/>
    <property type="match status" value="1"/>
</dbReference>
<dbReference type="Proteomes" id="UP001516023">
    <property type="component" value="Unassembled WGS sequence"/>
</dbReference>
<feature type="region of interest" description="Disordered" evidence="1">
    <location>
        <begin position="368"/>
        <end position="388"/>
    </location>
</feature>
<accession>A0ABD3Q304</accession>
<feature type="compositionally biased region" description="Acidic residues" evidence="1">
    <location>
        <begin position="586"/>
        <end position="602"/>
    </location>
</feature>
<proteinExistence type="predicted"/>
<evidence type="ECO:0000313" key="3">
    <source>
        <dbReference type="EMBL" id="KAL3793956.1"/>
    </source>
</evidence>
<dbReference type="InterPro" id="IPR029071">
    <property type="entry name" value="Ubiquitin-like_domsf"/>
</dbReference>
<gene>
    <name evidence="3" type="ORF">HJC23_009439</name>
</gene>
<dbReference type="AlphaFoldDB" id="A0ABD3Q304"/>
<evidence type="ECO:0000256" key="1">
    <source>
        <dbReference type="SAM" id="MobiDB-lite"/>
    </source>
</evidence>
<feature type="signal peptide" evidence="2">
    <location>
        <begin position="1"/>
        <end position="19"/>
    </location>
</feature>
<feature type="region of interest" description="Disordered" evidence="1">
    <location>
        <begin position="584"/>
        <end position="604"/>
    </location>
</feature>
<evidence type="ECO:0008006" key="5">
    <source>
        <dbReference type="Google" id="ProtNLM"/>
    </source>
</evidence>
<protein>
    <recommendedName>
        <fullName evidence="5">UBX domain-containing protein</fullName>
    </recommendedName>
</protein>
<name>A0ABD3Q304_9STRA</name>
<evidence type="ECO:0000256" key="2">
    <source>
        <dbReference type="SAM" id="SignalP"/>
    </source>
</evidence>
<keyword evidence="2" id="KW-0732">Signal</keyword>
<organism evidence="3 4">
    <name type="scientific">Cyclotella cryptica</name>
    <dbReference type="NCBI Taxonomy" id="29204"/>
    <lineage>
        <taxon>Eukaryota</taxon>
        <taxon>Sar</taxon>
        <taxon>Stramenopiles</taxon>
        <taxon>Ochrophyta</taxon>
        <taxon>Bacillariophyta</taxon>
        <taxon>Coscinodiscophyceae</taxon>
        <taxon>Thalassiosirophycidae</taxon>
        <taxon>Stephanodiscales</taxon>
        <taxon>Stephanodiscaceae</taxon>
        <taxon>Cyclotella</taxon>
    </lineage>
</organism>
<dbReference type="EMBL" id="JABMIG020000085">
    <property type="protein sequence ID" value="KAL3793956.1"/>
    <property type="molecule type" value="Genomic_DNA"/>
</dbReference>
<feature type="compositionally biased region" description="Basic residues" evidence="1">
    <location>
        <begin position="199"/>
        <end position="229"/>
    </location>
</feature>
<dbReference type="Gene3D" id="3.10.20.90">
    <property type="entry name" value="Phosphatidylinositol 3-kinase Catalytic Subunit, Chain A, domain 1"/>
    <property type="match status" value="1"/>
</dbReference>
<feature type="compositionally biased region" description="Acidic residues" evidence="1">
    <location>
        <begin position="65"/>
        <end position="77"/>
    </location>
</feature>
<comment type="caution">
    <text evidence="3">The sequence shown here is derived from an EMBL/GenBank/DDBJ whole genome shotgun (WGS) entry which is preliminary data.</text>
</comment>
<dbReference type="PANTHER" id="PTHR23322">
    <property type="entry name" value="FAS-ASSOCIATED PROTEIN"/>
    <property type="match status" value="1"/>
</dbReference>
<sequence>MRTISHLSILSWICCTAAAAKRPLYPHHERRGLPSLPLRSHESWSLSRRRHNAFVPIAIPRGGSNDDDVGDSEESSSDDEHERDWLPQTSLQRSISSLSSVFTQTIYPCAASFLVKVRRSCIAGWEAACEKDSDAHSRVDEDCDDDDGTDLPKLQSFLGKAGHVLHEMYRAALLEDEENAHAAADYANLNMAFDLEGNRKRRNATKSPSGRKRHRKRTKKVHGHHKRKATATAIVCNGGGIDHTDTTHQEPAYNQQRDILYLAQKYGVSDTSQIHHSSVFTSTHTSFNEILQKSNADARFLICYIASESSPQNKILIPSFLDAQFNKVCKRKPLGKKNLQDSGSFYVWICCTDKAAGEEAKKRLKIKPLSSGSSATSSNKQKKKTTPPILTILHPASTVDSSNRLKVSPRILVQHHCNPPPSSVDTLSAWVTSVRKRHLREYAKLQHDRKEVLLMKERSEGYMRSIQEDAVREKKEEEELQRKREEEERIQRRREEMERRRAELLESLPEEPENGEGVITVALRYQSVPPNAAASTQRRFSKNDTMNDVFNWIDAMHALERETIVLSTMNGSRTFRFVEDKVEKDDREEEELEEIDDDDDDDAKVKGENMTLEEAGLGRMTALRVTKISTEDSAVSESSEN</sequence>
<evidence type="ECO:0000313" key="4">
    <source>
        <dbReference type="Proteomes" id="UP001516023"/>
    </source>
</evidence>